<comment type="caution">
    <text evidence="23">The sequence shown here is derived from an EMBL/GenBank/DDBJ whole genome shotgun (WGS) entry which is preliminary data.</text>
</comment>
<keyword evidence="16" id="KW-0456">Lyase</keyword>
<evidence type="ECO:0000256" key="12">
    <source>
        <dbReference type="ARBA" id="ARBA00022723"/>
    </source>
</evidence>
<evidence type="ECO:0000256" key="15">
    <source>
        <dbReference type="ARBA" id="ARBA00023014"/>
    </source>
</evidence>
<dbReference type="EC" id="4.1.1.37" evidence="6"/>
<gene>
    <name evidence="23" type="ORF">GBAR_LOCUS10728</name>
</gene>
<proteinExistence type="inferred from homology"/>
<evidence type="ECO:0000256" key="3">
    <source>
        <dbReference type="ARBA" id="ARBA00004804"/>
    </source>
</evidence>
<keyword evidence="11" id="KW-0235">DNA replication</keyword>
<evidence type="ECO:0000256" key="20">
    <source>
        <dbReference type="ARBA" id="ARBA00048411"/>
    </source>
</evidence>
<dbReference type="EMBL" id="CASHTH010001654">
    <property type="protein sequence ID" value="CAI8017754.1"/>
    <property type="molecule type" value="Genomic_DNA"/>
</dbReference>
<dbReference type="InterPro" id="IPR006361">
    <property type="entry name" value="Uroporphyrinogen_deCO2ase_HemE"/>
</dbReference>
<evidence type="ECO:0000256" key="5">
    <source>
        <dbReference type="ARBA" id="ARBA00011738"/>
    </source>
</evidence>
<evidence type="ECO:0000313" key="24">
    <source>
        <dbReference type="Proteomes" id="UP001174909"/>
    </source>
</evidence>
<keyword evidence="13" id="KW-0210">Decarboxylase</keyword>
<organism evidence="23 24">
    <name type="scientific">Geodia barretti</name>
    <name type="common">Barrett's horny sponge</name>
    <dbReference type="NCBI Taxonomy" id="519541"/>
    <lineage>
        <taxon>Eukaryota</taxon>
        <taxon>Metazoa</taxon>
        <taxon>Porifera</taxon>
        <taxon>Demospongiae</taxon>
        <taxon>Heteroscleromorpha</taxon>
        <taxon>Tetractinellida</taxon>
        <taxon>Astrophorina</taxon>
        <taxon>Geodiidae</taxon>
        <taxon>Geodia</taxon>
    </lineage>
</organism>
<dbReference type="Proteomes" id="UP001174909">
    <property type="component" value="Unassembled WGS sequence"/>
</dbReference>
<keyword evidence="15" id="KW-0411">Iron-sulfur</keyword>
<dbReference type="InterPro" id="IPR038071">
    <property type="entry name" value="UROD/MetE-like_sf"/>
</dbReference>
<dbReference type="FunFam" id="3.20.20.210:FF:000008">
    <property type="entry name" value="Uroporphyrinogen decarboxylase"/>
    <property type="match status" value="1"/>
</dbReference>
<evidence type="ECO:0000256" key="13">
    <source>
        <dbReference type="ARBA" id="ARBA00022793"/>
    </source>
</evidence>
<dbReference type="PROSITE" id="PS00907">
    <property type="entry name" value="UROD_2"/>
    <property type="match status" value="1"/>
</dbReference>
<evidence type="ECO:0000256" key="7">
    <source>
        <dbReference type="ARBA" id="ARBA00014308"/>
    </source>
</evidence>
<comment type="pathway">
    <text evidence="3">Porphyrin-containing compound metabolism; protoporphyrin-IX biosynthesis; coproporphyrinogen-III from 5-aminolevulinate: step 4/4.</text>
</comment>
<evidence type="ECO:0000313" key="23">
    <source>
        <dbReference type="EMBL" id="CAI8017754.1"/>
    </source>
</evidence>
<comment type="cofactor">
    <cofactor evidence="1">
        <name>[4Fe-4S] cluster</name>
        <dbReference type="ChEBI" id="CHEBI:49883"/>
    </cofactor>
</comment>
<evidence type="ECO:0000256" key="2">
    <source>
        <dbReference type="ARBA" id="ARBA00004514"/>
    </source>
</evidence>
<keyword evidence="8" id="KW-0004">4Fe-4S</keyword>
<dbReference type="GO" id="GO:0004853">
    <property type="term" value="F:uroporphyrinogen decarboxylase activity"/>
    <property type="evidence" value="ECO:0007669"/>
    <property type="project" value="UniProtKB-EC"/>
</dbReference>
<evidence type="ECO:0000256" key="17">
    <source>
        <dbReference type="ARBA" id="ARBA00023244"/>
    </source>
</evidence>
<evidence type="ECO:0000256" key="19">
    <source>
        <dbReference type="ARBA" id="ARBA00047341"/>
    </source>
</evidence>
<keyword evidence="12" id="KW-0479">Metal-binding</keyword>
<reference evidence="23" key="1">
    <citation type="submission" date="2023-03" db="EMBL/GenBank/DDBJ databases">
        <authorList>
            <person name="Steffen K."/>
            <person name="Cardenas P."/>
        </authorList>
    </citation>
    <scope>NUCLEOTIDE SEQUENCE</scope>
</reference>
<dbReference type="NCBIfam" id="TIGR01464">
    <property type="entry name" value="hemE"/>
    <property type="match status" value="1"/>
</dbReference>
<evidence type="ECO:0000256" key="21">
    <source>
        <dbReference type="SAM" id="MobiDB-lite"/>
    </source>
</evidence>
<dbReference type="GO" id="GO:0006269">
    <property type="term" value="P:DNA replication, synthesis of primer"/>
    <property type="evidence" value="ECO:0007669"/>
    <property type="project" value="UniProtKB-KW"/>
</dbReference>
<comment type="similarity">
    <text evidence="4">Belongs to the uroporphyrinogen decarboxylase family.</text>
</comment>
<protein>
    <recommendedName>
        <fullName evidence="7">Uroporphyrinogen decarboxylase</fullName>
        <ecNumber evidence="6">4.1.1.37</ecNumber>
    </recommendedName>
</protein>
<evidence type="ECO:0000259" key="22">
    <source>
        <dbReference type="PROSITE" id="PS00907"/>
    </source>
</evidence>
<keyword evidence="10" id="KW-0639">Primosome</keyword>
<dbReference type="PANTHER" id="PTHR21091">
    <property type="entry name" value="METHYLTETRAHYDROFOLATE:HOMOCYSTEINE METHYLTRANSFERASE RELATED"/>
    <property type="match status" value="1"/>
</dbReference>
<feature type="region of interest" description="Disordered" evidence="21">
    <location>
        <begin position="170"/>
        <end position="189"/>
    </location>
</feature>
<evidence type="ECO:0000256" key="16">
    <source>
        <dbReference type="ARBA" id="ARBA00023239"/>
    </source>
</evidence>
<sequence>MRNLHETLRSEHHLKHFGRLQYGLFLKSIGLSLDGALAFWRAEFTKKMDPDKFDKQYAYHVRHSYGKEGKRANYTPYSCMKIIMSNTPTQGDHHGCPFRHWDRSHMTTMLQSHGLSSKDGQSVLEFVESSHYQLACQKYFEITHKLQSAPFSLEHPSQYFAESRRVRGGLDSMPKTEPGGMESGQGDASGVECEDESVAMDVTAEISPLARFDLDAAIIFSDILVVPQAMGMTVEMVKGKGPHFPERLDSPEDMKKLSLSVDVDKELGYVFSAISLTRRRLEGKVPLIGFCGAPWTLMSYMIEGGGSNTISRAKAWLYRHKDASHQLLQAITDVCVEYLEGQVKAGAQALQVFESHAGILGTKQFEEFSLLYLTQIANKLRERLQQSGLPNVPLIVFAKGAHYALPDLGSSGYDVVGIDWTHDPSEARRAVGGGVCLQGNLDPCALYGSKEDIVGRVQEMVRGFGRQSWIANLGHGIYPDMDPEHLKVFVDSVHSLSQQSV</sequence>
<dbReference type="Pfam" id="PF04104">
    <property type="entry name" value="DNA_primase_lrg"/>
    <property type="match status" value="1"/>
</dbReference>
<dbReference type="SUPFAM" id="SSF51726">
    <property type="entry name" value="UROD/MetE-like"/>
    <property type="match status" value="1"/>
</dbReference>
<dbReference type="GO" id="GO:0006783">
    <property type="term" value="P:heme biosynthetic process"/>
    <property type="evidence" value="ECO:0007669"/>
    <property type="project" value="TreeGrafter"/>
</dbReference>
<dbReference type="CDD" id="cd00717">
    <property type="entry name" value="URO-D"/>
    <property type="match status" value="1"/>
</dbReference>
<comment type="subunit">
    <text evidence="5">Homodimer.</text>
</comment>
<evidence type="ECO:0000256" key="9">
    <source>
        <dbReference type="ARBA" id="ARBA00022490"/>
    </source>
</evidence>
<dbReference type="InterPro" id="IPR058560">
    <property type="entry name" value="DNA_primase_C"/>
</dbReference>
<dbReference type="AlphaFoldDB" id="A0AA35WEP5"/>
<evidence type="ECO:0000256" key="11">
    <source>
        <dbReference type="ARBA" id="ARBA00022705"/>
    </source>
</evidence>
<dbReference type="GO" id="GO:0046872">
    <property type="term" value="F:metal ion binding"/>
    <property type="evidence" value="ECO:0007669"/>
    <property type="project" value="UniProtKB-KW"/>
</dbReference>
<evidence type="ECO:0000256" key="1">
    <source>
        <dbReference type="ARBA" id="ARBA00001966"/>
    </source>
</evidence>
<keyword evidence="17" id="KW-0627">Porphyrin biosynthesis</keyword>
<name>A0AA35WEP5_GEOBA</name>
<keyword evidence="9" id="KW-0963">Cytoplasm</keyword>
<evidence type="ECO:0000256" key="4">
    <source>
        <dbReference type="ARBA" id="ARBA00009935"/>
    </source>
</evidence>
<comment type="catalytic activity">
    <reaction evidence="19">
        <text>uroporphyrinogen I + 4 H(+) = coproporphyrinogen I + 4 CO2</text>
        <dbReference type="Rhea" id="RHEA:31239"/>
        <dbReference type="ChEBI" id="CHEBI:15378"/>
        <dbReference type="ChEBI" id="CHEBI:16526"/>
        <dbReference type="ChEBI" id="CHEBI:62626"/>
        <dbReference type="ChEBI" id="CHEBI:62631"/>
    </reaction>
    <physiologicalReaction direction="left-to-right" evidence="19">
        <dbReference type="Rhea" id="RHEA:31240"/>
    </physiologicalReaction>
</comment>
<dbReference type="GO" id="GO:0051539">
    <property type="term" value="F:4 iron, 4 sulfur cluster binding"/>
    <property type="evidence" value="ECO:0007669"/>
    <property type="project" value="UniProtKB-KW"/>
</dbReference>
<evidence type="ECO:0000256" key="6">
    <source>
        <dbReference type="ARBA" id="ARBA00012288"/>
    </source>
</evidence>
<evidence type="ECO:0000256" key="18">
    <source>
        <dbReference type="ARBA" id="ARBA00045708"/>
    </source>
</evidence>
<dbReference type="InterPro" id="IPR000257">
    <property type="entry name" value="Uroporphyrinogen_deCOase"/>
</dbReference>
<evidence type="ECO:0000256" key="14">
    <source>
        <dbReference type="ARBA" id="ARBA00023004"/>
    </source>
</evidence>
<feature type="domain" description="Uroporphyrinogen decarboxylase (URO-D)" evidence="22">
    <location>
        <begin position="288"/>
        <end position="304"/>
    </location>
</feature>
<accession>A0AA35WEP5</accession>
<dbReference type="Gene3D" id="3.20.20.210">
    <property type="match status" value="1"/>
</dbReference>
<evidence type="ECO:0000256" key="10">
    <source>
        <dbReference type="ARBA" id="ARBA00022515"/>
    </source>
</evidence>
<keyword evidence="24" id="KW-1185">Reference proteome</keyword>
<dbReference type="Pfam" id="PF01208">
    <property type="entry name" value="URO-D"/>
    <property type="match status" value="1"/>
</dbReference>
<keyword evidence="14" id="KW-0408">Iron</keyword>
<comment type="function">
    <text evidence="18">Catalyzes the sequential decarboxylation of the four acetate side chains of uroporphyrinogen to form coproporphyrinogen and participates in the fifth step in the heme biosynthetic pathway. Isomer I or isomer III of uroporphyrinogen may serve as substrate, but only coproporphyrinogen III can ultimately be converted to heme. In vitro also decarboxylates pentacarboxylate porphyrinogen I.</text>
</comment>
<evidence type="ECO:0000256" key="8">
    <source>
        <dbReference type="ARBA" id="ARBA00022485"/>
    </source>
</evidence>
<comment type="catalytic activity">
    <reaction evidence="20">
        <text>uroporphyrinogen III + 4 H(+) = coproporphyrinogen III + 4 CO2</text>
        <dbReference type="Rhea" id="RHEA:19865"/>
        <dbReference type="ChEBI" id="CHEBI:15378"/>
        <dbReference type="ChEBI" id="CHEBI:16526"/>
        <dbReference type="ChEBI" id="CHEBI:57308"/>
        <dbReference type="ChEBI" id="CHEBI:57309"/>
        <dbReference type="EC" id="4.1.1.37"/>
    </reaction>
    <physiologicalReaction direction="left-to-right" evidence="20">
        <dbReference type="Rhea" id="RHEA:19866"/>
    </physiologicalReaction>
</comment>
<dbReference type="GO" id="GO:0005829">
    <property type="term" value="C:cytosol"/>
    <property type="evidence" value="ECO:0007669"/>
    <property type="project" value="UniProtKB-SubCell"/>
</dbReference>
<comment type="subcellular location">
    <subcellularLocation>
        <location evidence="2">Cytoplasm</location>
        <location evidence="2">Cytosol</location>
    </subcellularLocation>
</comment>
<dbReference type="PANTHER" id="PTHR21091:SF169">
    <property type="entry name" value="UROPORPHYRINOGEN DECARBOXYLASE"/>
    <property type="match status" value="1"/>
</dbReference>